<proteinExistence type="predicted"/>
<comment type="caution">
    <text evidence="3">The sequence shown here is derived from an EMBL/GenBank/DDBJ whole genome shotgun (WGS) entry which is preliminary data.</text>
</comment>
<dbReference type="InterPro" id="IPR011010">
    <property type="entry name" value="DNA_brk_join_enz"/>
</dbReference>
<dbReference type="Gene3D" id="1.10.443.10">
    <property type="entry name" value="Intergrase catalytic core"/>
    <property type="match status" value="1"/>
</dbReference>
<reference evidence="3 4" key="1">
    <citation type="journal article" date="2019" name="Int. J. Syst. Evol. Microbiol.">
        <title>The Global Catalogue of Microorganisms (GCM) 10K type strain sequencing project: providing services to taxonomists for standard genome sequencing and annotation.</title>
        <authorList>
            <consortium name="The Broad Institute Genomics Platform"/>
            <consortium name="The Broad Institute Genome Sequencing Center for Infectious Disease"/>
            <person name="Wu L."/>
            <person name="Ma J."/>
        </authorList>
    </citation>
    <scope>NUCLEOTIDE SEQUENCE [LARGE SCALE GENOMIC DNA]</scope>
    <source>
        <strain evidence="3 4">JCM 13850</strain>
    </source>
</reference>
<organism evidence="3 4">
    <name type="scientific">Actinomadura napierensis</name>
    <dbReference type="NCBI Taxonomy" id="267854"/>
    <lineage>
        <taxon>Bacteria</taxon>
        <taxon>Bacillati</taxon>
        <taxon>Actinomycetota</taxon>
        <taxon>Actinomycetes</taxon>
        <taxon>Streptosporangiales</taxon>
        <taxon>Thermomonosporaceae</taxon>
        <taxon>Actinomadura</taxon>
    </lineage>
</organism>
<sequence>MTATPNWSATATTAQATWSSATASAALIDFDLARPTTQVYNIANALYWWAPAPAPPGPNPRPGPGRHPEALRGDPLPRIRFHDLRHEAAKLALLGKVDMKVISETLGHSRHSFTADTYTSVLPEVSRASAEAVAAAVPRISTDDVTAEPAAPYSPPNVVSLVDRRRRRTEHAG</sequence>
<keyword evidence="1" id="KW-0233">DNA recombination</keyword>
<feature type="compositionally biased region" description="Basic residues" evidence="2">
    <location>
        <begin position="164"/>
        <end position="173"/>
    </location>
</feature>
<accession>A0ABN2XZE5</accession>
<protein>
    <recommendedName>
        <fullName evidence="5">Tyrosine-type recombinase/integrase</fullName>
    </recommendedName>
</protein>
<dbReference type="SUPFAM" id="SSF56349">
    <property type="entry name" value="DNA breaking-rejoining enzymes"/>
    <property type="match status" value="1"/>
</dbReference>
<evidence type="ECO:0000256" key="2">
    <source>
        <dbReference type="SAM" id="MobiDB-lite"/>
    </source>
</evidence>
<dbReference type="InterPro" id="IPR013762">
    <property type="entry name" value="Integrase-like_cat_sf"/>
</dbReference>
<evidence type="ECO:0008006" key="5">
    <source>
        <dbReference type="Google" id="ProtNLM"/>
    </source>
</evidence>
<evidence type="ECO:0000256" key="1">
    <source>
        <dbReference type="ARBA" id="ARBA00023172"/>
    </source>
</evidence>
<dbReference type="Proteomes" id="UP001501020">
    <property type="component" value="Unassembled WGS sequence"/>
</dbReference>
<evidence type="ECO:0000313" key="3">
    <source>
        <dbReference type="EMBL" id="GAA2119564.1"/>
    </source>
</evidence>
<gene>
    <name evidence="3" type="ORF">GCM10009727_03510</name>
</gene>
<evidence type="ECO:0000313" key="4">
    <source>
        <dbReference type="Proteomes" id="UP001501020"/>
    </source>
</evidence>
<feature type="region of interest" description="Disordered" evidence="2">
    <location>
        <begin position="143"/>
        <end position="173"/>
    </location>
</feature>
<keyword evidence="4" id="KW-1185">Reference proteome</keyword>
<name>A0ABN2XZE5_9ACTN</name>
<dbReference type="EMBL" id="BAAAMR010000002">
    <property type="protein sequence ID" value="GAA2119564.1"/>
    <property type="molecule type" value="Genomic_DNA"/>
</dbReference>
<dbReference type="RefSeq" id="WP_344260590.1">
    <property type="nucleotide sequence ID" value="NZ_BAAAMR010000002.1"/>
</dbReference>